<evidence type="ECO:0008006" key="7">
    <source>
        <dbReference type="Google" id="ProtNLM"/>
    </source>
</evidence>
<dbReference type="InterPro" id="IPR011935">
    <property type="entry name" value="CHP02231"/>
</dbReference>
<dbReference type="InterPro" id="IPR025554">
    <property type="entry name" value="DUF4140"/>
</dbReference>
<feature type="domain" description="DUF4140" evidence="4">
    <location>
        <begin position="99"/>
        <end position="196"/>
    </location>
</feature>
<evidence type="ECO:0000313" key="6">
    <source>
        <dbReference type="Proteomes" id="UP000054408"/>
    </source>
</evidence>
<sequence>MGQSQNGAPAVAPRQGYGPGSGASGVGAAGSPRPQFGGAAPSGYTGFSSPSSTGGYGGGSGYGGGYGGYSQPSAMTYSSFSGPTTRHEVELSACPVRAVTVFPDRARVRRAISVPFTESGKHEIVVTGLASHVDPKSFKVTNCPLHIIETHYAQSSKLRVSESPNVDKQRHELDQLNALRHKFLEAGERLEKELALIEQFAKKYTRTDATATPDAMTRESLEAFDAFLELYHRRLEEHDRKRTELKLKIDDVDRRIHSLMDAMDAQYSETLDVTRTFTIVLGSHSTGQVSLDFSYATSRAWWTPSYDVRISPQQQTMAAPGGVRVPLHFHGIVEQHTGEEWADVALVLSTAKKTSGDIPAMAPNVLRAAAPGPSSPVDLAAGIGASSSPSPHGSGSPAPLASTSASDSAAAPDGSDGAAASSAARRARRRRKRHHKRVASPSGADSSSDGFDSGSGSGTPDVDADTLALRAAMLAAPAAQFNVQTRATIASGARERVLVKPPDALASANIYYCIPKLSPHAFLRVQLSNTTQTAFIAGPANVYFNNAFVTATHLDSFSPGEVTEVFVGSDPEVQVHYALNTHNKTPSSKRVVEKFAAKIAVQSLKIMPVHIRVRDQIPVVSDTRIKLKVEAPTKKDANAVVNATTGLVQWNLSLAQGAPHALSLAYTLEYPLGLQLA</sequence>
<evidence type="ECO:0000259" key="4">
    <source>
        <dbReference type="Pfam" id="PF13600"/>
    </source>
</evidence>
<keyword evidence="6" id="KW-1185">Reference proteome</keyword>
<dbReference type="InterPro" id="IPR037291">
    <property type="entry name" value="DUF4139"/>
</dbReference>
<dbReference type="OrthoDB" id="10068793at2759"/>
<keyword evidence="1" id="KW-0175">Coiled coil</keyword>
<organism evidence="5 6">
    <name type="scientific">Thecamonas trahens ATCC 50062</name>
    <dbReference type="NCBI Taxonomy" id="461836"/>
    <lineage>
        <taxon>Eukaryota</taxon>
        <taxon>Apusozoa</taxon>
        <taxon>Apusomonadida</taxon>
        <taxon>Apusomonadidae</taxon>
        <taxon>Thecamonas</taxon>
    </lineage>
</organism>
<proteinExistence type="predicted"/>
<dbReference type="Pfam" id="PF13598">
    <property type="entry name" value="DUF4139"/>
    <property type="match status" value="1"/>
</dbReference>
<protein>
    <recommendedName>
        <fullName evidence="7">Mucoidy inhibitor A</fullName>
    </recommendedName>
</protein>
<name>A0A0L0D3T8_THETB</name>
<feature type="region of interest" description="Disordered" evidence="2">
    <location>
        <begin position="1"/>
        <end position="44"/>
    </location>
</feature>
<dbReference type="AlphaFoldDB" id="A0A0L0D3T8"/>
<dbReference type="RefSeq" id="XP_013762949.1">
    <property type="nucleotide sequence ID" value="XM_013907495.1"/>
</dbReference>
<feature type="region of interest" description="Disordered" evidence="2">
    <location>
        <begin position="369"/>
        <end position="462"/>
    </location>
</feature>
<evidence type="ECO:0000313" key="5">
    <source>
        <dbReference type="EMBL" id="KNC45968.1"/>
    </source>
</evidence>
<evidence type="ECO:0000259" key="3">
    <source>
        <dbReference type="Pfam" id="PF13598"/>
    </source>
</evidence>
<feature type="compositionally biased region" description="Low complexity" evidence="2">
    <location>
        <begin position="380"/>
        <end position="424"/>
    </location>
</feature>
<dbReference type="Pfam" id="PF13600">
    <property type="entry name" value="DUF4140"/>
    <property type="match status" value="1"/>
</dbReference>
<dbReference type="NCBIfam" id="TIGR02231">
    <property type="entry name" value="mucoidy inhibitor MuiA family protein"/>
    <property type="match status" value="1"/>
</dbReference>
<feature type="domain" description="DUF4139" evidence="3">
    <location>
        <begin position="291"/>
        <end position="671"/>
    </location>
</feature>
<dbReference type="PANTHER" id="PTHR31005">
    <property type="entry name" value="DUF4139 DOMAIN-CONTAINING PROTEIN"/>
    <property type="match status" value="1"/>
</dbReference>
<dbReference type="STRING" id="461836.A0A0L0D3T8"/>
<dbReference type="Proteomes" id="UP000054408">
    <property type="component" value="Unassembled WGS sequence"/>
</dbReference>
<feature type="compositionally biased region" description="Gly residues" evidence="2">
    <location>
        <begin position="17"/>
        <end position="28"/>
    </location>
</feature>
<reference evidence="5 6" key="1">
    <citation type="submission" date="2010-05" db="EMBL/GenBank/DDBJ databases">
        <title>The Genome Sequence of Thecamonas trahens ATCC 50062.</title>
        <authorList>
            <consortium name="The Broad Institute Genome Sequencing Platform"/>
            <person name="Russ C."/>
            <person name="Cuomo C."/>
            <person name="Shea T."/>
            <person name="Young S.K."/>
            <person name="Zeng Q."/>
            <person name="Koehrsen M."/>
            <person name="Haas B."/>
            <person name="Borodovsky M."/>
            <person name="Guigo R."/>
            <person name="Alvarado L."/>
            <person name="Berlin A."/>
            <person name="Bochicchio J."/>
            <person name="Borenstein D."/>
            <person name="Chapman S."/>
            <person name="Chen Z."/>
            <person name="Freedman E."/>
            <person name="Gellesch M."/>
            <person name="Goldberg J."/>
            <person name="Griggs A."/>
            <person name="Gujja S."/>
            <person name="Heilman E."/>
            <person name="Heiman D."/>
            <person name="Hepburn T."/>
            <person name="Howarth C."/>
            <person name="Jen D."/>
            <person name="Larson L."/>
            <person name="Mehta T."/>
            <person name="Park D."/>
            <person name="Pearson M."/>
            <person name="Roberts A."/>
            <person name="Saif S."/>
            <person name="Shenoy N."/>
            <person name="Sisk P."/>
            <person name="Stolte C."/>
            <person name="Sykes S."/>
            <person name="Thomson T."/>
            <person name="Walk T."/>
            <person name="White J."/>
            <person name="Yandava C."/>
            <person name="Burger G."/>
            <person name="Gray M.W."/>
            <person name="Holland P.W.H."/>
            <person name="King N."/>
            <person name="Lang F.B.F."/>
            <person name="Roger A.J."/>
            <person name="Ruiz-Trillo I."/>
            <person name="Lander E."/>
            <person name="Nusbaum C."/>
        </authorList>
    </citation>
    <scope>NUCLEOTIDE SEQUENCE [LARGE SCALE GENOMIC DNA]</scope>
    <source>
        <strain evidence="5 6">ATCC 50062</strain>
    </source>
</reference>
<dbReference type="GeneID" id="25559907"/>
<evidence type="ECO:0000256" key="2">
    <source>
        <dbReference type="SAM" id="MobiDB-lite"/>
    </source>
</evidence>
<feature type="compositionally biased region" description="Basic residues" evidence="2">
    <location>
        <begin position="425"/>
        <end position="438"/>
    </location>
</feature>
<evidence type="ECO:0000256" key="1">
    <source>
        <dbReference type="SAM" id="Coils"/>
    </source>
</evidence>
<dbReference type="OMA" id="PCALWRP"/>
<dbReference type="PANTHER" id="PTHR31005:SF8">
    <property type="entry name" value="DUF4139 DOMAIN-CONTAINING PROTEIN"/>
    <property type="match status" value="1"/>
</dbReference>
<dbReference type="EMBL" id="GL349433">
    <property type="protein sequence ID" value="KNC45968.1"/>
    <property type="molecule type" value="Genomic_DNA"/>
</dbReference>
<feature type="compositionally biased region" description="Low complexity" evidence="2">
    <location>
        <begin position="440"/>
        <end position="454"/>
    </location>
</feature>
<feature type="coiled-coil region" evidence="1">
    <location>
        <begin position="228"/>
        <end position="255"/>
    </location>
</feature>
<gene>
    <name evidence="5" type="ORF">AMSG_00083</name>
</gene>
<accession>A0A0L0D3T8</accession>
<dbReference type="eggNOG" id="ENOG502QWQ0">
    <property type="taxonomic scope" value="Eukaryota"/>
</dbReference>